<sequence length="87" mass="9374">MRSGFAQDITGSEAGLFRLLGRTHLSERFTRTPEQGARTSLRVATDPSLAVSGGYFADERLARPARPALDAAAAQQLWTLSERAVGN</sequence>
<dbReference type="PANTHER" id="PTHR43157">
    <property type="entry name" value="PHOSPHATIDYLINOSITOL-GLYCAN BIOSYNTHESIS CLASS F PROTEIN-RELATED"/>
    <property type="match status" value="1"/>
</dbReference>
<dbReference type="Proteomes" id="UP000604341">
    <property type="component" value="Unassembled WGS sequence"/>
</dbReference>
<dbReference type="RefSeq" id="WP_229784729.1">
    <property type="nucleotide sequence ID" value="NZ_BMPE01000009.1"/>
</dbReference>
<keyword evidence="1" id="KW-0560">Oxidoreductase</keyword>
<dbReference type="Gene3D" id="3.40.50.720">
    <property type="entry name" value="NAD(P)-binding Rossmann-like Domain"/>
    <property type="match status" value="1"/>
</dbReference>
<protein>
    <submittedName>
        <fullName evidence="2">Uncharacterized protein</fullName>
    </submittedName>
</protein>
<evidence type="ECO:0000313" key="3">
    <source>
        <dbReference type="Proteomes" id="UP000604341"/>
    </source>
</evidence>
<gene>
    <name evidence="2" type="ORF">GCM10010844_29200</name>
</gene>
<comment type="caution">
    <text evidence="2">The sequence shown here is derived from an EMBL/GenBank/DDBJ whole genome shotgun (WGS) entry which is preliminary data.</text>
</comment>
<organism evidence="2 3">
    <name type="scientific">Deinococcus radiotolerans</name>
    <dbReference type="NCBI Taxonomy" id="1309407"/>
    <lineage>
        <taxon>Bacteria</taxon>
        <taxon>Thermotogati</taxon>
        <taxon>Deinococcota</taxon>
        <taxon>Deinococci</taxon>
        <taxon>Deinococcales</taxon>
        <taxon>Deinococcaceae</taxon>
        <taxon>Deinococcus</taxon>
    </lineage>
</organism>
<dbReference type="PANTHER" id="PTHR43157:SF31">
    <property type="entry name" value="PHOSPHATIDYLINOSITOL-GLYCAN BIOSYNTHESIS CLASS F PROTEIN"/>
    <property type="match status" value="1"/>
</dbReference>
<name>A0ABQ2FL39_9DEIO</name>
<evidence type="ECO:0000256" key="1">
    <source>
        <dbReference type="ARBA" id="ARBA00023002"/>
    </source>
</evidence>
<evidence type="ECO:0000313" key="2">
    <source>
        <dbReference type="EMBL" id="GGL08593.1"/>
    </source>
</evidence>
<dbReference type="EMBL" id="BMPE01000009">
    <property type="protein sequence ID" value="GGL08593.1"/>
    <property type="molecule type" value="Genomic_DNA"/>
</dbReference>
<proteinExistence type="predicted"/>
<keyword evidence="3" id="KW-1185">Reference proteome</keyword>
<accession>A0ABQ2FL39</accession>
<reference evidence="3" key="1">
    <citation type="journal article" date="2019" name="Int. J. Syst. Evol. Microbiol.">
        <title>The Global Catalogue of Microorganisms (GCM) 10K type strain sequencing project: providing services to taxonomists for standard genome sequencing and annotation.</title>
        <authorList>
            <consortium name="The Broad Institute Genomics Platform"/>
            <consortium name="The Broad Institute Genome Sequencing Center for Infectious Disease"/>
            <person name="Wu L."/>
            <person name="Ma J."/>
        </authorList>
    </citation>
    <scope>NUCLEOTIDE SEQUENCE [LARGE SCALE GENOMIC DNA]</scope>
    <source>
        <strain evidence="3">JCM 19173</strain>
    </source>
</reference>